<evidence type="ECO:0000256" key="1">
    <source>
        <dbReference type="ARBA" id="ARBA00006987"/>
    </source>
</evidence>
<dbReference type="PATRIC" id="fig|1127483.3.peg.5000"/>
<dbReference type="InterPro" id="IPR042100">
    <property type="entry name" value="Bug_dom1"/>
</dbReference>
<dbReference type="AlphaFoldDB" id="H1SA77"/>
<sequence length="240" mass="25176">MKAACALLLAGGVWWQDALCTPLYPAKPITLVLPVAAGNGADIVARLLAQQIGMQIGQAVVVENRPGAGSVAAIKYAANASPDGYTLILIGSANALSQSLYKSPPYDVLRDLVPVSDIARTDIAILTGKRSKFNSVKDFIHAAREQPGRLTAGISLLGTTGHLMAELFKAREKLDFSIVPFKTSSNLHTSLMNGDVDVAFDLAPPALAQLRAGGLRALAHRLGHPFGHPAGCAHAEGTRL</sequence>
<accession>H1SA77</accession>
<dbReference type="PANTHER" id="PTHR42928:SF5">
    <property type="entry name" value="BLR1237 PROTEIN"/>
    <property type="match status" value="1"/>
</dbReference>
<dbReference type="Gene3D" id="3.40.190.150">
    <property type="entry name" value="Bordetella uptake gene, domain 1"/>
    <property type="match status" value="1"/>
</dbReference>
<dbReference type="InterPro" id="IPR005064">
    <property type="entry name" value="BUG"/>
</dbReference>
<dbReference type="CDD" id="cd07012">
    <property type="entry name" value="PBP2_Bug_TTT"/>
    <property type="match status" value="1"/>
</dbReference>
<dbReference type="SUPFAM" id="SSF53850">
    <property type="entry name" value="Periplasmic binding protein-like II"/>
    <property type="match status" value="1"/>
</dbReference>
<comment type="similarity">
    <text evidence="1">Belongs to the UPF0065 (bug) family.</text>
</comment>
<comment type="caution">
    <text evidence="2">The sequence shown here is derived from an EMBL/GenBank/DDBJ whole genome shotgun (WGS) entry which is preliminary data.</text>
</comment>
<dbReference type="Gene3D" id="3.40.190.10">
    <property type="entry name" value="Periplasmic binding protein-like II"/>
    <property type="match status" value="1"/>
</dbReference>
<reference evidence="2 3" key="1">
    <citation type="journal article" date="2012" name="J. Bacteriol.">
        <title>De Novo Genome Project of Cupriavidus basilensis OR16.</title>
        <authorList>
            <person name="Cserhati M."/>
            <person name="Kriszt B."/>
            <person name="Szoboszlay S."/>
            <person name="Toth A."/>
            <person name="Szabo I."/>
            <person name="Tancsics A."/>
            <person name="Nagy I."/>
            <person name="Horvath B."/>
            <person name="Nagy I."/>
            <person name="Kukolya J."/>
        </authorList>
    </citation>
    <scope>NUCLEOTIDE SEQUENCE [LARGE SCALE GENOMIC DNA]</scope>
    <source>
        <strain evidence="2 3">OR16</strain>
    </source>
</reference>
<dbReference type="Pfam" id="PF03401">
    <property type="entry name" value="TctC"/>
    <property type="match status" value="1"/>
</dbReference>
<proteinExistence type="inferred from homology"/>
<dbReference type="EMBL" id="AHJE01000062">
    <property type="protein sequence ID" value="EHP40626.1"/>
    <property type="molecule type" value="Genomic_DNA"/>
</dbReference>
<evidence type="ECO:0000313" key="3">
    <source>
        <dbReference type="Proteomes" id="UP000005808"/>
    </source>
</evidence>
<gene>
    <name evidence="2" type="ORF">OR16_24990</name>
</gene>
<protein>
    <recommendedName>
        <fullName evidence="4">Extra-cytoplasmic solute receptor</fullName>
    </recommendedName>
</protein>
<evidence type="ECO:0000313" key="2">
    <source>
        <dbReference type="EMBL" id="EHP40626.1"/>
    </source>
</evidence>
<name>H1SA77_9BURK</name>
<evidence type="ECO:0008006" key="4">
    <source>
        <dbReference type="Google" id="ProtNLM"/>
    </source>
</evidence>
<dbReference type="PANTHER" id="PTHR42928">
    <property type="entry name" value="TRICARBOXYLATE-BINDING PROTEIN"/>
    <property type="match status" value="1"/>
</dbReference>
<dbReference type="Proteomes" id="UP000005808">
    <property type="component" value="Unassembled WGS sequence"/>
</dbReference>
<organism evidence="2 3">
    <name type="scientific">Cupriavidus basilensis OR16</name>
    <dbReference type="NCBI Taxonomy" id="1127483"/>
    <lineage>
        <taxon>Bacteria</taxon>
        <taxon>Pseudomonadati</taxon>
        <taxon>Pseudomonadota</taxon>
        <taxon>Betaproteobacteria</taxon>
        <taxon>Burkholderiales</taxon>
        <taxon>Burkholderiaceae</taxon>
        <taxon>Cupriavidus</taxon>
    </lineage>
</organism>